<dbReference type="EMBL" id="VUNR01000041">
    <property type="protein sequence ID" value="MSU09924.1"/>
    <property type="molecule type" value="Genomic_DNA"/>
</dbReference>
<dbReference type="GO" id="GO:0003924">
    <property type="term" value="F:GTPase activity"/>
    <property type="evidence" value="ECO:0007669"/>
    <property type="project" value="InterPro"/>
</dbReference>
<evidence type="ECO:0000313" key="8">
    <source>
        <dbReference type="Proteomes" id="UP000433181"/>
    </source>
</evidence>
<dbReference type="InterPro" id="IPR027094">
    <property type="entry name" value="Mitofusin_fam"/>
</dbReference>
<comment type="subcellular location">
    <subcellularLocation>
        <location evidence="1">Membrane</location>
    </subcellularLocation>
</comment>
<evidence type="ECO:0000256" key="5">
    <source>
        <dbReference type="ARBA" id="ARBA00023136"/>
    </source>
</evidence>
<dbReference type="Proteomes" id="UP000433181">
    <property type="component" value="Unassembled WGS sequence"/>
</dbReference>
<keyword evidence="4" id="KW-0342">GTP-binding</keyword>
<dbReference type="GO" id="GO:0005525">
    <property type="term" value="F:GTP binding"/>
    <property type="evidence" value="ECO:0007669"/>
    <property type="project" value="UniProtKB-KW"/>
</dbReference>
<sequence>MSIIFTKTKEKERAFTAVNERFDAVLNAVQPYADKTTLSEISKLKSKFNRGVDDFFRNDRKLRLAVIGRVKAGKSTFLNMLIFDGKDVLPRAFTPKTATLTKIEYAPEDAIEVEYYSTAEWESLEELAKSDSAAEEVVAAKELIESVKKSGIDYTVYTQKRKERLTFSSNEALMDTLNRYVGENGAITPLVKSVVLYINRPELEGISIVDTPGLNDPVQSRTQRTKEFLEVCDTAFFLSTASHFLDKSDVDLLKAQLPKKGMVKLALICSRFDEGLSDELFNYDTLNENIVETKKQLTKEAKSKFSKEKERYIKLGENVCANLMEACENPMFISSLYHNMVGREYDDYDELEQHAYDLLNDRDELNPETVAQIGDITPVEEYLNEVIAKRDAFLAERADEIVPSAEKSLNDYLGSLHDRMEKHLDTLANNDRENLEKQRCDMQGKIHHVQAKVEEYFGTMSVKLDEAKIAILRDLRRSSHEHSQLQDKTGTETKFIKTRVSDSTWYKPWTWGSSHTEVSSYQTTYTYVDTSDALESVRHYAGEASTSIEQGFVETTDVQSLKQHLLKVVVDNFDASDENYDPAYFRLLTERTLNKIDMPVMKIDVEDYLSALNAQFSGEIRDSSKRSELRSLLASSISKLFDAISDQFTQEVARFKGELDKIKDGFSEELLKDINADFEAILKECENKEASIARLKEYVAILGKL</sequence>
<keyword evidence="2" id="KW-0547">Nucleotide-binding</keyword>
<keyword evidence="3" id="KW-0378">Hydrolase</keyword>
<organism evidence="7 8">
    <name type="scientific">Anaerovibrio slackiae</name>
    <dbReference type="NCBI Taxonomy" id="2652309"/>
    <lineage>
        <taxon>Bacteria</taxon>
        <taxon>Bacillati</taxon>
        <taxon>Bacillota</taxon>
        <taxon>Negativicutes</taxon>
        <taxon>Selenomonadales</taxon>
        <taxon>Selenomonadaceae</taxon>
        <taxon>Anaerovibrio</taxon>
    </lineage>
</organism>
<dbReference type="InterPro" id="IPR027417">
    <property type="entry name" value="P-loop_NTPase"/>
</dbReference>
<proteinExistence type="predicted"/>
<protein>
    <recommendedName>
        <fullName evidence="6">Dynamin N-terminal domain-containing protein</fullName>
    </recommendedName>
</protein>
<evidence type="ECO:0000313" key="7">
    <source>
        <dbReference type="EMBL" id="MSU09924.1"/>
    </source>
</evidence>
<dbReference type="Gene3D" id="3.40.50.300">
    <property type="entry name" value="P-loop containing nucleotide triphosphate hydrolases"/>
    <property type="match status" value="1"/>
</dbReference>
<evidence type="ECO:0000256" key="1">
    <source>
        <dbReference type="ARBA" id="ARBA00004370"/>
    </source>
</evidence>
<comment type="caution">
    <text evidence="7">The sequence shown here is derived from an EMBL/GenBank/DDBJ whole genome shotgun (WGS) entry which is preliminary data.</text>
</comment>
<keyword evidence="5" id="KW-0472">Membrane</keyword>
<dbReference type="GeneID" id="96779882"/>
<dbReference type="AlphaFoldDB" id="A0A6I2UK29"/>
<dbReference type="GO" id="GO:0016020">
    <property type="term" value="C:membrane"/>
    <property type="evidence" value="ECO:0007669"/>
    <property type="project" value="UniProtKB-SubCell"/>
</dbReference>
<dbReference type="Pfam" id="PF00350">
    <property type="entry name" value="Dynamin_N"/>
    <property type="match status" value="1"/>
</dbReference>
<gene>
    <name evidence="7" type="ORF">FYJ84_13190</name>
</gene>
<evidence type="ECO:0000259" key="6">
    <source>
        <dbReference type="Pfam" id="PF00350"/>
    </source>
</evidence>
<reference evidence="7 8" key="1">
    <citation type="submission" date="2019-08" db="EMBL/GenBank/DDBJ databases">
        <title>In-depth cultivation of the pig gut microbiome towards novel bacterial diversity and tailored functional studies.</title>
        <authorList>
            <person name="Wylensek D."/>
            <person name="Hitch T.C.A."/>
            <person name="Clavel T."/>
        </authorList>
    </citation>
    <scope>NUCLEOTIDE SEQUENCE [LARGE SCALE GENOMIC DNA]</scope>
    <source>
        <strain evidence="7 8">WCA-693-APC-5D-A</strain>
    </source>
</reference>
<name>A0A6I2UK29_9FIRM</name>
<accession>A0A6I2UK29</accession>
<dbReference type="PANTHER" id="PTHR10465:SF0">
    <property type="entry name" value="SARCALUMENIN"/>
    <property type="match status" value="1"/>
</dbReference>
<evidence type="ECO:0000256" key="3">
    <source>
        <dbReference type="ARBA" id="ARBA00022801"/>
    </source>
</evidence>
<evidence type="ECO:0000256" key="2">
    <source>
        <dbReference type="ARBA" id="ARBA00022741"/>
    </source>
</evidence>
<dbReference type="SUPFAM" id="SSF52540">
    <property type="entry name" value="P-loop containing nucleoside triphosphate hydrolases"/>
    <property type="match status" value="1"/>
</dbReference>
<feature type="domain" description="Dynamin N-terminal" evidence="6">
    <location>
        <begin position="64"/>
        <end position="263"/>
    </location>
</feature>
<dbReference type="PANTHER" id="PTHR10465">
    <property type="entry name" value="TRANSMEMBRANE GTPASE FZO1"/>
    <property type="match status" value="1"/>
</dbReference>
<evidence type="ECO:0000256" key="4">
    <source>
        <dbReference type="ARBA" id="ARBA00023134"/>
    </source>
</evidence>
<dbReference type="RefSeq" id="WP_154408087.1">
    <property type="nucleotide sequence ID" value="NZ_VUNR01000041.1"/>
</dbReference>
<keyword evidence="8" id="KW-1185">Reference proteome</keyword>
<dbReference type="InterPro" id="IPR045063">
    <property type="entry name" value="Dynamin_N"/>
</dbReference>